<proteinExistence type="predicted"/>
<dbReference type="SUPFAM" id="SSF47413">
    <property type="entry name" value="lambda repressor-like DNA-binding domains"/>
    <property type="match status" value="1"/>
</dbReference>
<dbReference type="InterPro" id="IPR001387">
    <property type="entry name" value="Cro/C1-type_HTH"/>
</dbReference>
<dbReference type="SMART" id="SM00530">
    <property type="entry name" value="HTH_XRE"/>
    <property type="match status" value="1"/>
</dbReference>
<dbReference type="EMBL" id="BARV01029608">
    <property type="protein sequence ID" value="GAI33011.1"/>
    <property type="molecule type" value="Genomic_DNA"/>
</dbReference>
<evidence type="ECO:0000259" key="1">
    <source>
        <dbReference type="PROSITE" id="PS50943"/>
    </source>
</evidence>
<sequence length="126" mass="14467">MSLGAYLRGVREERQLTLRDVERLAKEKRIGAELSSGYLSMLERDEVKEPSPRILFSLASIYEVDYIDLMKKANYIPQDVKIEGHTPAQVAFRGAAQLGEEQRKRIQRIIDFELSDIQKSKRKGKG</sequence>
<dbReference type="PROSITE" id="PS50943">
    <property type="entry name" value="HTH_CROC1"/>
    <property type="match status" value="1"/>
</dbReference>
<gene>
    <name evidence="2" type="ORF">S06H3_47170</name>
</gene>
<dbReference type="Gene3D" id="1.10.260.40">
    <property type="entry name" value="lambda repressor-like DNA-binding domains"/>
    <property type="match status" value="1"/>
</dbReference>
<accession>X1NS37</accession>
<protein>
    <recommendedName>
        <fullName evidence="1">HTH cro/C1-type domain-containing protein</fullName>
    </recommendedName>
</protein>
<dbReference type="AlphaFoldDB" id="X1NS37"/>
<organism evidence="2">
    <name type="scientific">marine sediment metagenome</name>
    <dbReference type="NCBI Taxonomy" id="412755"/>
    <lineage>
        <taxon>unclassified sequences</taxon>
        <taxon>metagenomes</taxon>
        <taxon>ecological metagenomes</taxon>
    </lineage>
</organism>
<name>X1NS37_9ZZZZ</name>
<dbReference type="InterPro" id="IPR010982">
    <property type="entry name" value="Lambda_DNA-bd_dom_sf"/>
</dbReference>
<comment type="caution">
    <text evidence="2">The sequence shown here is derived from an EMBL/GenBank/DDBJ whole genome shotgun (WGS) entry which is preliminary data.</text>
</comment>
<feature type="domain" description="HTH cro/C1-type" evidence="1">
    <location>
        <begin position="7"/>
        <end position="69"/>
    </location>
</feature>
<evidence type="ECO:0000313" key="2">
    <source>
        <dbReference type="EMBL" id="GAI33011.1"/>
    </source>
</evidence>
<reference evidence="2" key="1">
    <citation type="journal article" date="2014" name="Front. Microbiol.">
        <title>High frequency of phylogenetically diverse reductive dehalogenase-homologous genes in deep subseafloor sedimentary metagenomes.</title>
        <authorList>
            <person name="Kawai M."/>
            <person name="Futagami T."/>
            <person name="Toyoda A."/>
            <person name="Takaki Y."/>
            <person name="Nishi S."/>
            <person name="Hori S."/>
            <person name="Arai W."/>
            <person name="Tsubouchi T."/>
            <person name="Morono Y."/>
            <person name="Uchiyama I."/>
            <person name="Ito T."/>
            <person name="Fujiyama A."/>
            <person name="Inagaki F."/>
            <person name="Takami H."/>
        </authorList>
    </citation>
    <scope>NUCLEOTIDE SEQUENCE</scope>
    <source>
        <strain evidence="2">Expedition CK06-06</strain>
    </source>
</reference>
<dbReference type="GO" id="GO:0003677">
    <property type="term" value="F:DNA binding"/>
    <property type="evidence" value="ECO:0007669"/>
    <property type="project" value="InterPro"/>
</dbReference>